<dbReference type="Proteomes" id="UP000266258">
    <property type="component" value="Unassembled WGS sequence"/>
</dbReference>
<keyword evidence="1 6" id="KW-0489">Methyltransferase</keyword>
<dbReference type="PROSITE" id="PS00094">
    <property type="entry name" value="C5_MTASE_1"/>
    <property type="match status" value="1"/>
</dbReference>
<dbReference type="InterPro" id="IPR029063">
    <property type="entry name" value="SAM-dependent_MTases_sf"/>
</dbReference>
<dbReference type="GO" id="GO:0003677">
    <property type="term" value="F:DNA binding"/>
    <property type="evidence" value="ECO:0007669"/>
    <property type="project" value="TreeGrafter"/>
</dbReference>
<dbReference type="GO" id="GO:0032259">
    <property type="term" value="P:methylation"/>
    <property type="evidence" value="ECO:0007669"/>
    <property type="project" value="UniProtKB-KW"/>
</dbReference>
<dbReference type="InterPro" id="IPR050390">
    <property type="entry name" value="C5-Methyltransferase"/>
</dbReference>
<evidence type="ECO:0000313" key="10">
    <source>
        <dbReference type="Proteomes" id="UP000266258"/>
    </source>
</evidence>
<dbReference type="Pfam" id="PF00145">
    <property type="entry name" value="DNA_methylase"/>
    <property type="match status" value="1"/>
</dbReference>
<dbReference type="GO" id="GO:0009307">
    <property type="term" value="P:DNA restriction-modification system"/>
    <property type="evidence" value="ECO:0007669"/>
    <property type="project" value="UniProtKB-KW"/>
</dbReference>
<comment type="catalytic activity">
    <reaction evidence="5 8">
        <text>a 2'-deoxycytidine in DNA + S-adenosyl-L-methionine = a 5-methyl-2'-deoxycytidine in DNA + S-adenosyl-L-homocysteine + H(+)</text>
        <dbReference type="Rhea" id="RHEA:13681"/>
        <dbReference type="Rhea" id="RHEA-COMP:11369"/>
        <dbReference type="Rhea" id="RHEA-COMP:11370"/>
        <dbReference type="ChEBI" id="CHEBI:15378"/>
        <dbReference type="ChEBI" id="CHEBI:57856"/>
        <dbReference type="ChEBI" id="CHEBI:59789"/>
        <dbReference type="ChEBI" id="CHEBI:85452"/>
        <dbReference type="ChEBI" id="CHEBI:85454"/>
        <dbReference type="EC" id="2.1.1.37"/>
    </reaction>
</comment>
<dbReference type="OrthoDB" id="9813719at2"/>
<evidence type="ECO:0000256" key="5">
    <source>
        <dbReference type="ARBA" id="ARBA00047422"/>
    </source>
</evidence>
<comment type="caution">
    <text evidence="9">The sequence shown here is derived from an EMBL/GenBank/DDBJ whole genome shotgun (WGS) entry which is preliminary data.</text>
</comment>
<dbReference type="RefSeq" id="WP_119496391.1">
    <property type="nucleotide sequence ID" value="NZ_NRJH01000008.1"/>
</dbReference>
<dbReference type="EC" id="2.1.1.37" evidence="8"/>
<dbReference type="GO" id="GO:0044027">
    <property type="term" value="P:negative regulation of gene expression via chromosomal CpG island methylation"/>
    <property type="evidence" value="ECO:0007669"/>
    <property type="project" value="TreeGrafter"/>
</dbReference>
<proteinExistence type="inferred from homology"/>
<evidence type="ECO:0000256" key="1">
    <source>
        <dbReference type="ARBA" id="ARBA00022603"/>
    </source>
</evidence>
<dbReference type="InterPro" id="IPR001525">
    <property type="entry name" value="C5_MeTfrase"/>
</dbReference>
<name>A0A3A1Y9C9_9GAMM</name>
<gene>
    <name evidence="9" type="ORF">CJP74_00860</name>
</gene>
<dbReference type="NCBIfam" id="TIGR00675">
    <property type="entry name" value="dcm"/>
    <property type="match status" value="1"/>
</dbReference>
<keyword evidence="4" id="KW-0680">Restriction system</keyword>
<evidence type="ECO:0000256" key="7">
    <source>
        <dbReference type="RuleBase" id="RU000416"/>
    </source>
</evidence>
<sequence>MNLISLFSGAGGLDLGFTMAGFNIVAANEYDKSIWQTYEANHSTPLIKGDISKIPSDAFPACDGIIGGPPCQSWSAAGTLKGINDPRGKLFYEYIRILKDKKPKFFLAENVKGMMAKIHSEAVENIIAQFKEAGYEVHLFLLNASDYGVPQDRQRVFYVGFRKDLKVNFTPPQAHEKKLTLRDTIWDLRKTAIPALDKNKTNGNNCKVLNHEYFIGSFSPMFMSRNRVRQWDEPAFTVQASGRQCQLHPQAPVMQKVDTDKHIFAPGKENLYRRLSVRECARIQGFPDHFKFYYSNLNDGYKMIGNAVPVYLAYAIAQAIAQALEANKDSNQQL</sequence>
<dbReference type="PRINTS" id="PR00105">
    <property type="entry name" value="C5METTRFRASE"/>
</dbReference>
<keyword evidence="3 6" id="KW-0949">S-adenosyl-L-methionine</keyword>
<accession>A0A3A1Y9C9</accession>
<dbReference type="InterPro" id="IPR018117">
    <property type="entry name" value="C5_DNA_meth_AS"/>
</dbReference>
<dbReference type="PROSITE" id="PS51679">
    <property type="entry name" value="SAM_MT_C5"/>
    <property type="match status" value="1"/>
</dbReference>
<evidence type="ECO:0000256" key="3">
    <source>
        <dbReference type="ARBA" id="ARBA00022691"/>
    </source>
</evidence>
<dbReference type="Gene3D" id="3.90.120.10">
    <property type="entry name" value="DNA Methylase, subunit A, domain 2"/>
    <property type="match status" value="1"/>
</dbReference>
<organism evidence="9 10">
    <name type="scientific">Psittacicella melopsittaci</name>
    <dbReference type="NCBI Taxonomy" id="2028576"/>
    <lineage>
        <taxon>Bacteria</taxon>
        <taxon>Pseudomonadati</taxon>
        <taxon>Pseudomonadota</taxon>
        <taxon>Gammaproteobacteria</taxon>
        <taxon>Pasteurellales</taxon>
        <taxon>Psittacicellaceae</taxon>
        <taxon>Psittacicella</taxon>
    </lineage>
</organism>
<dbReference type="SUPFAM" id="SSF53335">
    <property type="entry name" value="S-adenosyl-L-methionine-dependent methyltransferases"/>
    <property type="match status" value="1"/>
</dbReference>
<evidence type="ECO:0000256" key="6">
    <source>
        <dbReference type="PROSITE-ProRule" id="PRU01016"/>
    </source>
</evidence>
<dbReference type="PANTHER" id="PTHR10629:SF52">
    <property type="entry name" value="DNA (CYTOSINE-5)-METHYLTRANSFERASE 1"/>
    <property type="match status" value="1"/>
</dbReference>
<evidence type="ECO:0000313" key="9">
    <source>
        <dbReference type="EMBL" id="RIY33820.1"/>
    </source>
</evidence>
<dbReference type="GO" id="GO:0003886">
    <property type="term" value="F:DNA (cytosine-5-)-methyltransferase activity"/>
    <property type="evidence" value="ECO:0007669"/>
    <property type="project" value="UniProtKB-EC"/>
</dbReference>
<dbReference type="EMBL" id="NRJH01000008">
    <property type="protein sequence ID" value="RIY33820.1"/>
    <property type="molecule type" value="Genomic_DNA"/>
</dbReference>
<keyword evidence="10" id="KW-1185">Reference proteome</keyword>
<dbReference type="InterPro" id="IPR031303">
    <property type="entry name" value="C5_meth_CS"/>
</dbReference>
<dbReference type="Gene3D" id="3.40.50.150">
    <property type="entry name" value="Vaccinia Virus protein VP39"/>
    <property type="match status" value="1"/>
</dbReference>
<keyword evidence="2 6" id="KW-0808">Transferase</keyword>
<comment type="similarity">
    <text evidence="6 7">Belongs to the class I-like SAM-binding methyltransferase superfamily. C5-methyltransferase family.</text>
</comment>
<feature type="active site" evidence="6">
    <location>
        <position position="71"/>
    </location>
</feature>
<dbReference type="CDD" id="cd00315">
    <property type="entry name" value="Cyt_C5_DNA_methylase"/>
    <property type="match status" value="1"/>
</dbReference>
<reference evidence="9 10" key="1">
    <citation type="submission" date="2017-08" db="EMBL/GenBank/DDBJ databases">
        <title>Reclassification of Bisgaard taxon 37 and 44.</title>
        <authorList>
            <person name="Christensen H."/>
        </authorList>
    </citation>
    <scope>NUCLEOTIDE SEQUENCE [LARGE SCALE GENOMIC DNA]</scope>
    <source>
        <strain evidence="9 10">B96_4</strain>
    </source>
</reference>
<dbReference type="PANTHER" id="PTHR10629">
    <property type="entry name" value="CYTOSINE-SPECIFIC METHYLTRANSFERASE"/>
    <property type="match status" value="1"/>
</dbReference>
<dbReference type="PROSITE" id="PS00095">
    <property type="entry name" value="C5_MTASE_2"/>
    <property type="match status" value="1"/>
</dbReference>
<evidence type="ECO:0000256" key="2">
    <source>
        <dbReference type="ARBA" id="ARBA00022679"/>
    </source>
</evidence>
<protein>
    <recommendedName>
        <fullName evidence="8">Cytosine-specific methyltransferase</fullName>
        <ecNumber evidence="8">2.1.1.37</ecNumber>
    </recommendedName>
</protein>
<evidence type="ECO:0000256" key="4">
    <source>
        <dbReference type="ARBA" id="ARBA00022747"/>
    </source>
</evidence>
<evidence type="ECO:0000256" key="8">
    <source>
        <dbReference type="RuleBase" id="RU000417"/>
    </source>
</evidence>
<dbReference type="AlphaFoldDB" id="A0A3A1Y9C9"/>